<evidence type="ECO:0000259" key="1">
    <source>
        <dbReference type="PROSITE" id="PS50041"/>
    </source>
</evidence>
<dbReference type="WBParaSite" id="EVEC_0000020501-mRNA-1">
    <property type="protein sequence ID" value="EVEC_0000020501-mRNA-1"/>
    <property type="gene ID" value="EVEC_0000020501"/>
</dbReference>
<dbReference type="OrthoDB" id="8950604at2759"/>
<reference evidence="2 3" key="2">
    <citation type="submission" date="2018-10" db="EMBL/GenBank/DDBJ databases">
        <authorList>
            <consortium name="Pathogen Informatics"/>
        </authorList>
    </citation>
    <scope>NUCLEOTIDE SEQUENCE [LARGE SCALE GENOMIC DNA]</scope>
</reference>
<feature type="domain" description="C-type lectin" evidence="1">
    <location>
        <begin position="12"/>
        <end position="118"/>
    </location>
</feature>
<dbReference type="InterPro" id="IPR001304">
    <property type="entry name" value="C-type_lectin-like"/>
</dbReference>
<dbReference type="Proteomes" id="UP000274131">
    <property type="component" value="Unassembled WGS sequence"/>
</dbReference>
<dbReference type="CDD" id="cd00037">
    <property type="entry name" value="CLECT"/>
    <property type="match status" value="1"/>
</dbReference>
<dbReference type="InterPro" id="IPR016186">
    <property type="entry name" value="C-type_lectin-like/link_sf"/>
</dbReference>
<organism evidence="4">
    <name type="scientific">Enterobius vermicularis</name>
    <name type="common">Human pinworm</name>
    <dbReference type="NCBI Taxonomy" id="51028"/>
    <lineage>
        <taxon>Eukaryota</taxon>
        <taxon>Metazoa</taxon>
        <taxon>Ecdysozoa</taxon>
        <taxon>Nematoda</taxon>
        <taxon>Chromadorea</taxon>
        <taxon>Rhabditida</taxon>
        <taxon>Spirurina</taxon>
        <taxon>Oxyuridomorpha</taxon>
        <taxon>Oxyuroidea</taxon>
        <taxon>Oxyuridae</taxon>
        <taxon>Enterobius</taxon>
    </lineage>
</organism>
<keyword evidence="3" id="KW-1185">Reference proteome</keyword>
<dbReference type="PROSITE" id="PS50041">
    <property type="entry name" value="C_TYPE_LECTIN_2"/>
    <property type="match status" value="1"/>
</dbReference>
<dbReference type="Pfam" id="PF00059">
    <property type="entry name" value="Lectin_C"/>
    <property type="match status" value="1"/>
</dbReference>
<dbReference type="STRING" id="51028.A0A0N4USS7"/>
<dbReference type="EMBL" id="UXUI01000089">
    <property type="protein sequence ID" value="VDD84999.1"/>
    <property type="molecule type" value="Genomic_DNA"/>
</dbReference>
<proteinExistence type="predicted"/>
<protein>
    <submittedName>
        <fullName evidence="4">C-type lectin domain-containing protein</fullName>
    </submittedName>
</protein>
<evidence type="ECO:0000313" key="3">
    <source>
        <dbReference type="Proteomes" id="UP000274131"/>
    </source>
</evidence>
<dbReference type="PANTHER" id="PTHR22803">
    <property type="entry name" value="MANNOSE, PHOSPHOLIPASE, LECTIN RECEPTOR RELATED"/>
    <property type="match status" value="1"/>
</dbReference>
<dbReference type="InterPro" id="IPR016187">
    <property type="entry name" value="CTDL_fold"/>
</dbReference>
<dbReference type="InterPro" id="IPR050111">
    <property type="entry name" value="C-type_lectin/snaclec_domain"/>
</dbReference>
<reference evidence="4" key="1">
    <citation type="submission" date="2017-02" db="UniProtKB">
        <authorList>
            <consortium name="WormBaseParasite"/>
        </authorList>
    </citation>
    <scope>IDENTIFICATION</scope>
</reference>
<gene>
    <name evidence="2" type="ORF">EVEC_LOCUS142</name>
</gene>
<sequence>MSRSCLTGWTMIDEMCLLQSTRCLDYDRAADFCEDNGGKLPSVLSKRENDIMFHFSKHGFWTGYEKINGSWQWLDGNKSNFTFWGVGHPRNNRAHVMVNETGEWISVDNGKCAYAVCTNRGINPFNASTEARKGDLMHHNSSKNLLSAHSRLEF</sequence>
<dbReference type="SMART" id="SM00034">
    <property type="entry name" value="CLECT"/>
    <property type="match status" value="1"/>
</dbReference>
<evidence type="ECO:0000313" key="4">
    <source>
        <dbReference type="WBParaSite" id="EVEC_0000020501-mRNA-1"/>
    </source>
</evidence>
<name>A0A0N4USS7_ENTVE</name>
<accession>A0A0N4USS7</accession>
<evidence type="ECO:0000313" key="2">
    <source>
        <dbReference type="EMBL" id="VDD84999.1"/>
    </source>
</evidence>
<dbReference type="SUPFAM" id="SSF56436">
    <property type="entry name" value="C-type lectin-like"/>
    <property type="match status" value="1"/>
</dbReference>
<dbReference type="Gene3D" id="3.10.100.10">
    <property type="entry name" value="Mannose-Binding Protein A, subunit A"/>
    <property type="match status" value="1"/>
</dbReference>
<dbReference type="AlphaFoldDB" id="A0A0N4USS7"/>